<evidence type="ECO:0000313" key="2">
    <source>
        <dbReference type="EMBL" id="NML44502.1"/>
    </source>
</evidence>
<proteinExistence type="predicted"/>
<feature type="domain" description="KaiB" evidence="1">
    <location>
        <begin position="22"/>
        <end position="103"/>
    </location>
</feature>
<dbReference type="CDD" id="cd02978">
    <property type="entry name" value="KaiB_like"/>
    <property type="match status" value="1"/>
</dbReference>
<dbReference type="RefSeq" id="WP_169418624.1">
    <property type="nucleotide sequence ID" value="NZ_JABBFX010000001.1"/>
</dbReference>
<organism evidence="2 3">
    <name type="scientific">Ramlibacter agri</name>
    <dbReference type="NCBI Taxonomy" id="2728837"/>
    <lineage>
        <taxon>Bacteria</taxon>
        <taxon>Pseudomonadati</taxon>
        <taxon>Pseudomonadota</taxon>
        <taxon>Betaproteobacteria</taxon>
        <taxon>Burkholderiales</taxon>
        <taxon>Comamonadaceae</taxon>
        <taxon>Ramlibacter</taxon>
    </lineage>
</organism>
<protein>
    <submittedName>
        <fullName evidence="2">Circadian clock protein KaiB</fullName>
    </submittedName>
</protein>
<dbReference type="PANTHER" id="PTHR41709">
    <property type="entry name" value="KAIB-LIKE PROTEIN 1"/>
    <property type="match status" value="1"/>
</dbReference>
<dbReference type="EMBL" id="JABBFX010000001">
    <property type="protein sequence ID" value="NML44502.1"/>
    <property type="molecule type" value="Genomic_DNA"/>
</dbReference>
<reference evidence="2 3" key="1">
    <citation type="submission" date="2020-04" db="EMBL/GenBank/DDBJ databases">
        <title>Ramlibacter sp. G-1-2-2 isolated from soil.</title>
        <authorList>
            <person name="Dahal R.H."/>
        </authorList>
    </citation>
    <scope>NUCLEOTIDE SEQUENCE [LARGE SCALE GENOMIC DNA]</scope>
    <source>
        <strain evidence="2 3">G-1-2-2</strain>
    </source>
</reference>
<comment type="caution">
    <text evidence="2">The sequence shown here is derived from an EMBL/GenBank/DDBJ whole genome shotgun (WGS) entry which is preliminary data.</text>
</comment>
<dbReference type="SUPFAM" id="SSF52833">
    <property type="entry name" value="Thioredoxin-like"/>
    <property type="match status" value="1"/>
</dbReference>
<name>A0A848H434_9BURK</name>
<gene>
    <name evidence="2" type="ORF">HHL11_12120</name>
</gene>
<accession>A0A848H434</accession>
<dbReference type="InterPro" id="IPR011649">
    <property type="entry name" value="KaiB_domain"/>
</dbReference>
<evidence type="ECO:0000259" key="1">
    <source>
        <dbReference type="SMART" id="SM01248"/>
    </source>
</evidence>
<dbReference type="SMART" id="SM01248">
    <property type="entry name" value="KaiB"/>
    <property type="match status" value="1"/>
</dbReference>
<dbReference type="AlphaFoldDB" id="A0A848H434"/>
<evidence type="ECO:0000313" key="3">
    <source>
        <dbReference type="Proteomes" id="UP000541185"/>
    </source>
</evidence>
<keyword evidence="3" id="KW-1185">Reference proteome</keyword>
<dbReference type="Proteomes" id="UP000541185">
    <property type="component" value="Unassembled WGS sequence"/>
</dbReference>
<dbReference type="InterPro" id="IPR036249">
    <property type="entry name" value="Thioredoxin-like_sf"/>
</dbReference>
<dbReference type="Pfam" id="PF07689">
    <property type="entry name" value="KaiB"/>
    <property type="match status" value="1"/>
</dbReference>
<sequence>MTVRKATEHARPQSDDCACRLRLWVSPAAPLSARAVVNTRAFCEAHMPGRYELEILGIAENVERAARDQVIAAPTLLRVWPLPVRRFIGDMANPARLLDGLDLKP</sequence>
<dbReference type="InterPro" id="IPR039022">
    <property type="entry name" value="KaiB-like"/>
</dbReference>
<dbReference type="GO" id="GO:0048511">
    <property type="term" value="P:rhythmic process"/>
    <property type="evidence" value="ECO:0007669"/>
    <property type="project" value="InterPro"/>
</dbReference>
<dbReference type="PANTHER" id="PTHR41709:SF2">
    <property type="entry name" value="CIRCADIAN CLOCK PROTEIN KAIB2"/>
    <property type="match status" value="1"/>
</dbReference>
<dbReference type="Gene3D" id="3.40.30.10">
    <property type="entry name" value="Glutaredoxin"/>
    <property type="match status" value="1"/>
</dbReference>